<comment type="caution">
    <text evidence="2">The sequence shown here is derived from an EMBL/GenBank/DDBJ whole genome shotgun (WGS) entry which is preliminary data.</text>
</comment>
<dbReference type="NCBIfam" id="NF011990">
    <property type="entry name" value="PRK15446.2-6"/>
    <property type="match status" value="1"/>
</dbReference>
<dbReference type="SUPFAM" id="SSF51556">
    <property type="entry name" value="Metallo-dependent hydrolases"/>
    <property type="match status" value="1"/>
</dbReference>
<protein>
    <submittedName>
        <fullName evidence="2">Alpha-D-ribose 1-methylphosphonate 5-triphosphate diphosphatase</fullName>
        <ecNumber evidence="2">3.6.1.63</ecNumber>
    </submittedName>
</protein>
<dbReference type="InterPro" id="IPR006680">
    <property type="entry name" value="Amidohydro-rel"/>
</dbReference>
<dbReference type="PANTHER" id="PTHR43135">
    <property type="entry name" value="ALPHA-D-RIBOSE 1-METHYLPHOSPHONATE 5-TRIPHOSPHATE DIPHOSPHATASE"/>
    <property type="match status" value="1"/>
</dbReference>
<dbReference type="Gene3D" id="3.20.20.140">
    <property type="entry name" value="Metal-dependent hydrolases"/>
    <property type="match status" value="1"/>
</dbReference>
<dbReference type="PANTHER" id="PTHR43135:SF3">
    <property type="entry name" value="ALPHA-D-RIBOSE 1-METHYLPHOSPHONATE 5-TRIPHOSPHATE DIPHOSPHATASE"/>
    <property type="match status" value="1"/>
</dbReference>
<evidence type="ECO:0000313" key="3">
    <source>
        <dbReference type="Proteomes" id="UP001431963"/>
    </source>
</evidence>
<accession>A0ABU8BYV6</accession>
<name>A0ABU8BYV6_9RHOB</name>
<dbReference type="EMBL" id="JBALHR010000009">
    <property type="protein sequence ID" value="MEH7829388.1"/>
    <property type="molecule type" value="Genomic_DNA"/>
</dbReference>
<dbReference type="Proteomes" id="UP001431963">
    <property type="component" value="Unassembled WGS sequence"/>
</dbReference>
<dbReference type="InterPro" id="IPR051781">
    <property type="entry name" value="Metallo-dep_Hydrolase"/>
</dbReference>
<dbReference type="PIRSF" id="PIRSF038971">
    <property type="entry name" value="PhnM"/>
    <property type="match status" value="1"/>
</dbReference>
<dbReference type="Pfam" id="PF01979">
    <property type="entry name" value="Amidohydro_1"/>
    <property type="match status" value="1"/>
</dbReference>
<reference evidence="2" key="1">
    <citation type="submission" date="2024-02" db="EMBL/GenBank/DDBJ databases">
        <title>Genome sequences of strain Gemmobacter sp. JM10B15.</title>
        <authorList>
            <person name="Zhang M."/>
        </authorList>
    </citation>
    <scope>NUCLEOTIDE SEQUENCE</scope>
    <source>
        <strain evidence="2">JM10B15</strain>
    </source>
</reference>
<evidence type="ECO:0000259" key="1">
    <source>
        <dbReference type="Pfam" id="PF01979"/>
    </source>
</evidence>
<keyword evidence="3" id="KW-1185">Reference proteome</keyword>
<dbReference type="GO" id="GO:0016787">
    <property type="term" value="F:hydrolase activity"/>
    <property type="evidence" value="ECO:0007669"/>
    <property type="project" value="UniProtKB-KW"/>
</dbReference>
<dbReference type="InterPro" id="IPR032466">
    <property type="entry name" value="Metal_Hydrolase"/>
</dbReference>
<evidence type="ECO:0000313" key="2">
    <source>
        <dbReference type="EMBL" id="MEH7829388.1"/>
    </source>
</evidence>
<dbReference type="NCBIfam" id="NF011987">
    <property type="entry name" value="PRK15446.2-3"/>
    <property type="match status" value="1"/>
</dbReference>
<dbReference type="EC" id="3.6.1.63" evidence="2"/>
<keyword evidence="2" id="KW-0378">Hydrolase</keyword>
<dbReference type="InterPro" id="IPR011059">
    <property type="entry name" value="Metal-dep_hydrolase_composite"/>
</dbReference>
<sequence>MPRIAPLRLTHARCLMEGRMADHALTIADGHIAEGSAPEVNLSDYLLLPGIIDLHGDGFERHLTPRPSAPFDRVKALSSAAAELAVNGITTAWFAQSWSWEGAHRSGAAAVALMEAIGRARPALLPDLRMQLRLETHVTDEHPEVIAAVETHGVDFVVFNNHLPEAQDMARNDPARLAQWAAQTRRSGAEMMAIVEAAAAQAPAVSAALAAIAERFARMGVRLGSHDDDSAETRAFYRDIGAPISEFPTTLDAARAARAAGDPVLMGAPNVVRGGSQSGNIAAEALIAEGLVDALMSDYYYPALAQAAFALEARGMLDLPSAWALISAHPARIMGMADRGHLGLGARADLVVVHPETHRVEMTLCAGRIAHLSGELARRVWASAPQAVAE</sequence>
<dbReference type="RefSeq" id="WP_335424373.1">
    <property type="nucleotide sequence ID" value="NZ_JBALHR010000009.1"/>
</dbReference>
<gene>
    <name evidence="2" type="ORF">V6590_14625</name>
</gene>
<proteinExistence type="predicted"/>
<dbReference type="SUPFAM" id="SSF51338">
    <property type="entry name" value="Composite domain of metallo-dependent hydrolases"/>
    <property type="match status" value="1"/>
</dbReference>
<dbReference type="InterPro" id="IPR012696">
    <property type="entry name" value="PhnM"/>
</dbReference>
<feature type="domain" description="Amidohydrolase-related" evidence="1">
    <location>
        <begin position="47"/>
        <end position="362"/>
    </location>
</feature>
<organism evidence="2 3">
    <name type="scientific">Gemmobacter denitrificans</name>
    <dbReference type="NCBI Taxonomy" id="3123040"/>
    <lineage>
        <taxon>Bacteria</taxon>
        <taxon>Pseudomonadati</taxon>
        <taxon>Pseudomonadota</taxon>
        <taxon>Alphaproteobacteria</taxon>
        <taxon>Rhodobacterales</taxon>
        <taxon>Paracoccaceae</taxon>
        <taxon>Gemmobacter</taxon>
    </lineage>
</organism>